<feature type="region of interest" description="Disordered" evidence="1">
    <location>
        <begin position="1"/>
        <end position="29"/>
    </location>
</feature>
<protein>
    <submittedName>
        <fullName evidence="2">Uncharacterized protein</fullName>
    </submittedName>
</protein>
<keyword evidence="3" id="KW-1185">Reference proteome</keyword>
<name>A0A4U5LWV2_STECR</name>
<feature type="region of interest" description="Disordered" evidence="1">
    <location>
        <begin position="41"/>
        <end position="61"/>
    </location>
</feature>
<gene>
    <name evidence="2" type="ORF">L596_027891</name>
</gene>
<evidence type="ECO:0000313" key="2">
    <source>
        <dbReference type="EMBL" id="TKR60679.1"/>
    </source>
</evidence>
<dbReference type="AlphaFoldDB" id="A0A4U5LWV2"/>
<dbReference type="EMBL" id="AZBU02000011">
    <property type="protein sequence ID" value="TKR60679.1"/>
    <property type="molecule type" value="Genomic_DNA"/>
</dbReference>
<feature type="compositionally biased region" description="Low complexity" evidence="1">
    <location>
        <begin position="1"/>
        <end position="24"/>
    </location>
</feature>
<organism evidence="2 3">
    <name type="scientific">Steinernema carpocapsae</name>
    <name type="common">Entomopathogenic nematode</name>
    <dbReference type="NCBI Taxonomy" id="34508"/>
    <lineage>
        <taxon>Eukaryota</taxon>
        <taxon>Metazoa</taxon>
        <taxon>Ecdysozoa</taxon>
        <taxon>Nematoda</taxon>
        <taxon>Chromadorea</taxon>
        <taxon>Rhabditida</taxon>
        <taxon>Tylenchina</taxon>
        <taxon>Panagrolaimomorpha</taxon>
        <taxon>Strongyloidoidea</taxon>
        <taxon>Steinernematidae</taxon>
        <taxon>Steinernema</taxon>
    </lineage>
</organism>
<reference evidence="2 3" key="1">
    <citation type="journal article" date="2015" name="Genome Biol.">
        <title>Comparative genomics of Steinernema reveals deeply conserved gene regulatory networks.</title>
        <authorList>
            <person name="Dillman A.R."/>
            <person name="Macchietto M."/>
            <person name="Porter C.F."/>
            <person name="Rogers A."/>
            <person name="Williams B."/>
            <person name="Antoshechkin I."/>
            <person name="Lee M.M."/>
            <person name="Goodwin Z."/>
            <person name="Lu X."/>
            <person name="Lewis E.E."/>
            <person name="Goodrich-Blair H."/>
            <person name="Stock S.P."/>
            <person name="Adams B.J."/>
            <person name="Sternberg P.W."/>
            <person name="Mortazavi A."/>
        </authorList>
    </citation>
    <scope>NUCLEOTIDE SEQUENCE [LARGE SCALE GENOMIC DNA]</scope>
    <source>
        <strain evidence="2 3">ALL</strain>
    </source>
</reference>
<reference evidence="2 3" key="2">
    <citation type="journal article" date="2019" name="G3 (Bethesda)">
        <title>Hybrid Assembly of the Genome of the Entomopathogenic Nematode Steinernema carpocapsae Identifies the X-Chromosome.</title>
        <authorList>
            <person name="Serra L."/>
            <person name="Macchietto M."/>
            <person name="Macias-Munoz A."/>
            <person name="McGill C.J."/>
            <person name="Rodriguez I.M."/>
            <person name="Rodriguez B."/>
            <person name="Murad R."/>
            <person name="Mortazavi A."/>
        </authorList>
    </citation>
    <scope>NUCLEOTIDE SEQUENCE [LARGE SCALE GENOMIC DNA]</scope>
    <source>
        <strain evidence="2 3">ALL</strain>
    </source>
</reference>
<comment type="caution">
    <text evidence="2">The sequence shown here is derived from an EMBL/GenBank/DDBJ whole genome shotgun (WGS) entry which is preliminary data.</text>
</comment>
<dbReference type="Proteomes" id="UP000298663">
    <property type="component" value="Unassembled WGS sequence"/>
</dbReference>
<evidence type="ECO:0000256" key="1">
    <source>
        <dbReference type="SAM" id="MobiDB-lite"/>
    </source>
</evidence>
<accession>A0A4U5LWV2</accession>
<evidence type="ECO:0000313" key="3">
    <source>
        <dbReference type="Proteomes" id="UP000298663"/>
    </source>
</evidence>
<sequence>MPSKSKSIMVSDVSSSSGGSRLSRTNGPTFVVTFGGNKNQGISSRLGGGAHRPQQQQQRVTRVVNERIPITSRLGVRGGGGSRRPVFVYEDDDDLEEIVYEEAQPSVFDRVSAVRRF</sequence>
<proteinExistence type="predicted"/>